<evidence type="ECO:0000313" key="1">
    <source>
        <dbReference type="EMBL" id="MFG3819428.1"/>
    </source>
</evidence>
<proteinExistence type="predicted"/>
<keyword evidence="1" id="KW-0378">Hydrolase</keyword>
<evidence type="ECO:0000313" key="2">
    <source>
        <dbReference type="Proteomes" id="UP001604335"/>
    </source>
</evidence>
<dbReference type="SFLD" id="SFLDG01129">
    <property type="entry name" value="C1.5:_HAD__Beta-PGM__Phosphata"/>
    <property type="match status" value="1"/>
</dbReference>
<dbReference type="GO" id="GO:0016787">
    <property type="term" value="F:hydrolase activity"/>
    <property type="evidence" value="ECO:0007669"/>
    <property type="project" value="UniProtKB-KW"/>
</dbReference>
<dbReference type="PANTHER" id="PTHR43434:SF1">
    <property type="entry name" value="PHOSPHOGLYCOLATE PHOSPHATASE"/>
    <property type="match status" value="1"/>
</dbReference>
<reference evidence="2" key="1">
    <citation type="journal article" date="2024" name="Algal Res.">
        <title>Biochemical, toxicological and genomic investigation of a high-biomass producing Limnothrix strain isolated from Italian shallow drinking water reservoir.</title>
        <authorList>
            <person name="Simonazzi M."/>
            <person name="Shishido T.K."/>
            <person name="Delbaje E."/>
            <person name="Wahlsten M."/>
            <person name="Fewer D.P."/>
            <person name="Sivonen K."/>
            <person name="Pezzolesi L."/>
            <person name="Pistocchi R."/>
        </authorList>
    </citation>
    <scope>NUCLEOTIDE SEQUENCE [LARGE SCALE GENOMIC DNA]</scope>
    <source>
        <strain evidence="2">LRLZ20PSL1</strain>
    </source>
</reference>
<dbReference type="RefSeq" id="WP_393015330.1">
    <property type="nucleotide sequence ID" value="NZ_JAZAQF010000090.1"/>
</dbReference>
<keyword evidence="2" id="KW-1185">Reference proteome</keyword>
<organism evidence="1 2">
    <name type="scientific">Limnothrix redekei LRLZ20PSL1</name>
    <dbReference type="NCBI Taxonomy" id="3112953"/>
    <lineage>
        <taxon>Bacteria</taxon>
        <taxon>Bacillati</taxon>
        <taxon>Cyanobacteriota</taxon>
        <taxon>Cyanophyceae</taxon>
        <taxon>Pseudanabaenales</taxon>
        <taxon>Pseudanabaenaceae</taxon>
        <taxon>Limnothrix</taxon>
    </lineage>
</organism>
<dbReference type="EMBL" id="JAZAQF010000090">
    <property type="protein sequence ID" value="MFG3819428.1"/>
    <property type="molecule type" value="Genomic_DNA"/>
</dbReference>
<dbReference type="SUPFAM" id="SSF56784">
    <property type="entry name" value="HAD-like"/>
    <property type="match status" value="1"/>
</dbReference>
<dbReference type="InterPro" id="IPR023214">
    <property type="entry name" value="HAD_sf"/>
</dbReference>
<dbReference type="InterPro" id="IPR050155">
    <property type="entry name" value="HAD-like_hydrolase_sf"/>
</dbReference>
<dbReference type="Pfam" id="PF00702">
    <property type="entry name" value="Hydrolase"/>
    <property type="match status" value="1"/>
</dbReference>
<dbReference type="EC" id="3.-.-.-" evidence="1"/>
<gene>
    <name evidence="1" type="ORF">VPK24_17415</name>
</gene>
<dbReference type="InterPro" id="IPR006439">
    <property type="entry name" value="HAD-SF_hydro_IA"/>
</dbReference>
<name>A0ABW7CF09_9CYAN</name>
<dbReference type="Gene3D" id="1.10.150.240">
    <property type="entry name" value="Putative phosphatase, domain 2"/>
    <property type="match status" value="1"/>
</dbReference>
<dbReference type="PANTHER" id="PTHR43434">
    <property type="entry name" value="PHOSPHOGLYCOLATE PHOSPHATASE"/>
    <property type="match status" value="1"/>
</dbReference>
<dbReference type="InterPro" id="IPR036412">
    <property type="entry name" value="HAD-like_sf"/>
</dbReference>
<dbReference type="SFLD" id="SFLDS00003">
    <property type="entry name" value="Haloacid_Dehalogenase"/>
    <property type="match status" value="1"/>
</dbReference>
<dbReference type="InterPro" id="IPR023198">
    <property type="entry name" value="PGP-like_dom2"/>
</dbReference>
<dbReference type="Proteomes" id="UP001604335">
    <property type="component" value="Unassembled WGS sequence"/>
</dbReference>
<dbReference type="NCBIfam" id="TIGR01549">
    <property type="entry name" value="HAD-SF-IA-v1"/>
    <property type="match status" value="1"/>
</dbReference>
<protein>
    <submittedName>
        <fullName evidence="1">HAD family hydrolase</fullName>
        <ecNumber evidence="1">3.-.-.-</ecNumber>
    </submittedName>
</protein>
<comment type="caution">
    <text evidence="1">The sequence shown here is derived from an EMBL/GenBank/DDBJ whole genome shotgun (WGS) entry which is preliminary data.</text>
</comment>
<accession>A0ABW7CF09</accession>
<dbReference type="Gene3D" id="3.40.50.1000">
    <property type="entry name" value="HAD superfamily/HAD-like"/>
    <property type="match status" value="1"/>
</dbReference>
<sequence length="269" mass="28918">MLTVWVDGHPLEGIEAVLFDKDGTLADTSGFLRLLAQARVKAIQSRIPEVDDRLLLAMGASADRWNPAGLMAVGTREQNCVAAAAYVAETGCSWSTAIALVQQAFAEADRICGDKALQTWPYEETEFCLERLARSGLELGILTGDTLEHTQAFLTRYDLGQWIQVIGAANTGPAKPDPASVWRLCEQLGVAPDRVLLVGDSAIDMQAARAAGLAAAIGIDRTYAIPNTIVSRTIPPKAIDVQEMRNQALSELQADFLIQSLDALQVSIA</sequence>